<dbReference type="EMBL" id="CAEKDK010000007">
    <property type="protein sequence ID" value="CAB4288060.1"/>
    <property type="molecule type" value="Genomic_DNA"/>
</dbReference>
<evidence type="ECO:0000313" key="5">
    <source>
        <dbReference type="Proteomes" id="UP000507245"/>
    </source>
</evidence>
<gene>
    <name evidence="2" type="ORF">CURHAP_LOCUS46143</name>
    <name evidence="3" type="ORF">ORAREDHAP_LOCUS45485</name>
</gene>
<evidence type="ECO:0000259" key="1">
    <source>
        <dbReference type="PROSITE" id="PS50830"/>
    </source>
</evidence>
<dbReference type="Gene3D" id="2.40.50.90">
    <property type="match status" value="1"/>
</dbReference>
<dbReference type="GO" id="GO:0006402">
    <property type="term" value="P:mRNA catabolic process"/>
    <property type="evidence" value="ECO:0007669"/>
    <property type="project" value="TreeGrafter"/>
</dbReference>
<dbReference type="OrthoDB" id="1915169at2759"/>
<dbReference type="GO" id="GO:0005829">
    <property type="term" value="C:cytosol"/>
    <property type="evidence" value="ECO:0007669"/>
    <property type="project" value="TreeGrafter"/>
</dbReference>
<dbReference type="Proteomes" id="UP000507222">
    <property type="component" value="Unassembled WGS sequence"/>
</dbReference>
<dbReference type="SUPFAM" id="SSF50199">
    <property type="entry name" value="Staphylococcal nuclease"/>
    <property type="match status" value="1"/>
</dbReference>
<dbReference type="PROSITE" id="PS50830">
    <property type="entry name" value="TNASE_3"/>
    <property type="match status" value="1"/>
</dbReference>
<name>A0A6J5XXN0_PRUAR</name>
<accession>A0A6J5XXN0</accession>
<dbReference type="SMART" id="SM00318">
    <property type="entry name" value="SNc"/>
    <property type="match status" value="1"/>
</dbReference>
<evidence type="ECO:0000313" key="3">
    <source>
        <dbReference type="EMBL" id="CAB4318429.1"/>
    </source>
</evidence>
<dbReference type="Proteomes" id="UP000507245">
    <property type="component" value="Unassembled WGS sequence"/>
</dbReference>
<dbReference type="Pfam" id="PF00565">
    <property type="entry name" value="SNase"/>
    <property type="match status" value="1"/>
</dbReference>
<protein>
    <recommendedName>
        <fullName evidence="1">TNase-like domain-containing protein</fullName>
    </recommendedName>
</protein>
<feature type="domain" description="TNase-like" evidence="1">
    <location>
        <begin position="64"/>
        <end position="199"/>
    </location>
</feature>
<evidence type="ECO:0000313" key="2">
    <source>
        <dbReference type="EMBL" id="CAB4288060.1"/>
    </source>
</evidence>
<dbReference type="GO" id="GO:0004518">
    <property type="term" value="F:nuclease activity"/>
    <property type="evidence" value="ECO:0007669"/>
    <property type="project" value="TreeGrafter"/>
</dbReference>
<dbReference type="PANTHER" id="PTHR12302:SF2">
    <property type="entry name" value="STAPHYLOCOCCAL NUCLEASE DOMAIN-CONTAINING PROTEIN 1"/>
    <property type="match status" value="1"/>
</dbReference>
<dbReference type="GO" id="GO:0003723">
    <property type="term" value="F:RNA binding"/>
    <property type="evidence" value="ECO:0007669"/>
    <property type="project" value="TreeGrafter"/>
</dbReference>
<dbReference type="InterPro" id="IPR035437">
    <property type="entry name" value="SNase_OB-fold_sf"/>
</dbReference>
<dbReference type="GO" id="GO:0005634">
    <property type="term" value="C:nucleus"/>
    <property type="evidence" value="ECO:0007669"/>
    <property type="project" value="TreeGrafter"/>
</dbReference>
<dbReference type="PANTHER" id="PTHR12302">
    <property type="entry name" value="EBNA2 BINDING PROTEIN P100"/>
    <property type="match status" value="1"/>
</dbReference>
<reference evidence="5" key="1">
    <citation type="journal article" date="2020" name="Genome Biol.">
        <title>Gamete binning: chromosome-level and haplotype-resolved genome assembly enabled by high-throughput single-cell sequencing of gamete genomes.</title>
        <authorList>
            <person name="Campoy J.A."/>
            <person name="Sun H."/>
            <person name="Goel M."/>
            <person name="Jiao W.-B."/>
            <person name="Folz-Donahue K."/>
            <person name="Wang N."/>
            <person name="Rubio M."/>
            <person name="Liu C."/>
            <person name="Kukat C."/>
            <person name="Ruiz D."/>
            <person name="Huettel B."/>
            <person name="Schneeberger K."/>
        </authorList>
    </citation>
    <scope>NUCLEOTIDE SEQUENCE [LARGE SCALE GENOMIC DNA]</scope>
    <source>
        <strain evidence="5">cv. Rojo Pasion</strain>
    </source>
</reference>
<evidence type="ECO:0000313" key="4">
    <source>
        <dbReference type="Proteomes" id="UP000507222"/>
    </source>
</evidence>
<organism evidence="3 5">
    <name type="scientific">Prunus armeniaca</name>
    <name type="common">Apricot</name>
    <name type="synonym">Armeniaca vulgaris</name>
    <dbReference type="NCBI Taxonomy" id="36596"/>
    <lineage>
        <taxon>Eukaryota</taxon>
        <taxon>Viridiplantae</taxon>
        <taxon>Streptophyta</taxon>
        <taxon>Embryophyta</taxon>
        <taxon>Tracheophyta</taxon>
        <taxon>Spermatophyta</taxon>
        <taxon>Magnoliopsida</taxon>
        <taxon>eudicotyledons</taxon>
        <taxon>Gunneridae</taxon>
        <taxon>Pentapetalae</taxon>
        <taxon>rosids</taxon>
        <taxon>fabids</taxon>
        <taxon>Rosales</taxon>
        <taxon>Rosaceae</taxon>
        <taxon>Amygdaloideae</taxon>
        <taxon>Amygdaleae</taxon>
        <taxon>Prunus</taxon>
    </lineage>
</organism>
<dbReference type="EMBL" id="CAEKKB010000007">
    <property type="protein sequence ID" value="CAB4318429.1"/>
    <property type="molecule type" value="Genomic_DNA"/>
</dbReference>
<sequence length="209" mass="23681">MMTTNEKRELKYALGSRNVSELVVAEGLDTALRHNDIIDLSNAKRDEAGEACDYIFVWASDKYEKVQGVVESVISTNNTSRYKIILQIQRIEKTWKIAFALDGVTCPRGNETYADEAIQLLREAIVRRTVEVELRTLLDPIDIKGYFVGTLWESNTDVAIPLLQAGLAKLRKPYQLDYGTQLADAQEPAKTKKMKIWENYDESSSSNNN</sequence>
<dbReference type="AlphaFoldDB" id="A0A6J5XXN0"/>
<proteinExistence type="predicted"/>
<keyword evidence="5" id="KW-1185">Reference proteome</keyword>
<reference evidence="3 4" key="2">
    <citation type="submission" date="2020-05" db="EMBL/GenBank/DDBJ databases">
        <authorList>
            <person name="Campoy J."/>
            <person name="Schneeberger K."/>
            <person name="Spophaly S."/>
        </authorList>
    </citation>
    <scope>NUCLEOTIDE SEQUENCE [LARGE SCALE GENOMIC DNA]</scope>
    <source>
        <strain evidence="3">PruArmRojPasFocal</strain>
    </source>
</reference>
<dbReference type="InterPro" id="IPR016071">
    <property type="entry name" value="Staphylococal_nuclease_OB-fold"/>
</dbReference>